<comment type="caution">
    <text evidence="3">The sequence shown here is derived from an EMBL/GenBank/DDBJ whole genome shotgun (WGS) entry which is preliminary data.</text>
</comment>
<keyword evidence="1" id="KW-0812">Transmembrane</keyword>
<protein>
    <submittedName>
        <fullName evidence="3">DUF4105 domain-containing protein</fullName>
    </submittedName>
</protein>
<feature type="transmembrane region" description="Helical" evidence="1">
    <location>
        <begin position="53"/>
        <end position="71"/>
    </location>
</feature>
<dbReference type="InterPro" id="IPR025178">
    <property type="entry name" value="Lnb_N"/>
</dbReference>
<evidence type="ECO:0000313" key="4">
    <source>
        <dbReference type="Proteomes" id="UP001161294"/>
    </source>
</evidence>
<dbReference type="Proteomes" id="UP001161294">
    <property type="component" value="Unassembled WGS sequence"/>
</dbReference>
<evidence type="ECO:0000259" key="2">
    <source>
        <dbReference type="Pfam" id="PF13387"/>
    </source>
</evidence>
<keyword evidence="1" id="KW-0472">Membrane</keyword>
<organism evidence="3 4">
    <name type="scientific">Comamonas aquatica</name>
    <dbReference type="NCBI Taxonomy" id="225991"/>
    <lineage>
        <taxon>Bacteria</taxon>
        <taxon>Pseudomonadati</taxon>
        <taxon>Pseudomonadota</taxon>
        <taxon>Betaproteobacteria</taxon>
        <taxon>Burkholderiales</taxon>
        <taxon>Comamonadaceae</taxon>
        <taxon>Comamonas</taxon>
    </lineage>
</organism>
<sequence>MPYPASHRFMPVTPRWRRGLGALTWLLVCLGAMLCGAWGSTALYLEAPQTHNIATALALVWGFAWLVLLGYGALQRRTLPVMAGGLVLMLALLAWWSSITPRSDRRWADDVAHLVEAAPEYNAPQHIQLRHVRNFIWRSETDYTPRWETRNYDLARLRSVDVALSYWMGPAIAHTLVSFGFDNGEHVVFSVEIRKEQGEHFDALAGFFKQYEMALVAADERDILAVRTNARGEEVHLYRAKLSPAAMQELFLAYAQQASQLAQAPRFYHTLTANCTTIVWQLARRIGQELPLDWRLLASGYLPEYLRDADGLESMQPLPLQRSNGHINARAQSWQPAPGLDDTQASIDFSRHIRAGMRSPAPPAATGPA</sequence>
<gene>
    <name evidence="3" type="ORF">N5J23_00090</name>
</gene>
<feature type="domain" description="Lnb N-terminal periplasmic" evidence="2">
    <location>
        <begin position="143"/>
        <end position="300"/>
    </location>
</feature>
<evidence type="ECO:0000313" key="3">
    <source>
        <dbReference type="EMBL" id="MDH2003963.1"/>
    </source>
</evidence>
<proteinExistence type="predicted"/>
<feature type="transmembrane region" description="Helical" evidence="1">
    <location>
        <begin position="78"/>
        <end position="96"/>
    </location>
</feature>
<keyword evidence="1" id="KW-1133">Transmembrane helix</keyword>
<dbReference type="AlphaFoldDB" id="A0AA42VZZ7"/>
<name>A0AA42VZZ7_9BURK</name>
<dbReference type="RefSeq" id="WP_279853808.1">
    <property type="nucleotide sequence ID" value="NZ_JAOCIA010000001.1"/>
</dbReference>
<dbReference type="EMBL" id="JAOCJW010000001">
    <property type="protein sequence ID" value="MDH2003963.1"/>
    <property type="molecule type" value="Genomic_DNA"/>
</dbReference>
<evidence type="ECO:0000256" key="1">
    <source>
        <dbReference type="SAM" id="Phobius"/>
    </source>
</evidence>
<reference evidence="3" key="1">
    <citation type="submission" date="2022-09" db="EMBL/GenBank/DDBJ databases">
        <title>Intensive care unit water sources are persistently colonized with multi-drug resistant bacteria and are the site of extensive horizontal gene transfer of antibiotic resistance genes.</title>
        <authorList>
            <person name="Diorio-Toth L."/>
        </authorList>
    </citation>
    <scope>NUCLEOTIDE SEQUENCE</scope>
    <source>
        <strain evidence="3">GD03686</strain>
    </source>
</reference>
<dbReference type="Pfam" id="PF13387">
    <property type="entry name" value="Lnb_N"/>
    <property type="match status" value="1"/>
</dbReference>
<accession>A0AA42VZZ7</accession>